<dbReference type="EMBL" id="CAXAMM010025914">
    <property type="protein sequence ID" value="CAK9057859.1"/>
    <property type="molecule type" value="Genomic_DNA"/>
</dbReference>
<reference evidence="1 2" key="1">
    <citation type="submission" date="2024-02" db="EMBL/GenBank/DDBJ databases">
        <authorList>
            <person name="Chen Y."/>
            <person name="Shah S."/>
            <person name="Dougan E. K."/>
            <person name="Thang M."/>
            <person name="Chan C."/>
        </authorList>
    </citation>
    <scope>NUCLEOTIDE SEQUENCE [LARGE SCALE GENOMIC DNA]</scope>
</reference>
<proteinExistence type="predicted"/>
<dbReference type="Gene3D" id="3.40.220.10">
    <property type="entry name" value="Leucine Aminopeptidase, subunit E, domain 1"/>
    <property type="match status" value="1"/>
</dbReference>
<dbReference type="SUPFAM" id="SSF52949">
    <property type="entry name" value="Macro domain-like"/>
    <property type="match status" value="1"/>
</dbReference>
<organism evidence="1 2">
    <name type="scientific">Durusdinium trenchii</name>
    <dbReference type="NCBI Taxonomy" id="1381693"/>
    <lineage>
        <taxon>Eukaryota</taxon>
        <taxon>Sar</taxon>
        <taxon>Alveolata</taxon>
        <taxon>Dinophyceae</taxon>
        <taxon>Suessiales</taxon>
        <taxon>Symbiodiniaceae</taxon>
        <taxon>Durusdinium</taxon>
    </lineage>
</organism>
<dbReference type="InterPro" id="IPR043472">
    <property type="entry name" value="Macro_dom-like"/>
</dbReference>
<protein>
    <recommendedName>
        <fullName evidence="3">Macro domain-containing protein</fullName>
    </recommendedName>
</protein>
<keyword evidence="2" id="KW-1185">Reference proteome</keyword>
<feature type="non-terminal residue" evidence="1">
    <location>
        <position position="98"/>
    </location>
</feature>
<evidence type="ECO:0000313" key="2">
    <source>
        <dbReference type="Proteomes" id="UP001642464"/>
    </source>
</evidence>
<dbReference type="Proteomes" id="UP001642464">
    <property type="component" value="Unassembled WGS sequence"/>
</dbReference>
<sequence length="98" mass="10213">MYTSTDWEHKLSRCWKAALEKAWSLGLGTSLKVASPLLGAGACGAPVEEAAQVAARAFVKWAATPVGGVLSLGTREEAIAATVEAEVVRALTLKSLSE</sequence>
<accession>A0ABP0N4L8</accession>
<comment type="caution">
    <text evidence="1">The sequence shown here is derived from an EMBL/GenBank/DDBJ whole genome shotgun (WGS) entry which is preliminary data.</text>
</comment>
<name>A0ABP0N4L8_9DINO</name>
<gene>
    <name evidence="1" type="ORF">SCF082_LOCUS30961</name>
</gene>
<evidence type="ECO:0000313" key="1">
    <source>
        <dbReference type="EMBL" id="CAK9057859.1"/>
    </source>
</evidence>
<evidence type="ECO:0008006" key="3">
    <source>
        <dbReference type="Google" id="ProtNLM"/>
    </source>
</evidence>